<protein>
    <recommendedName>
        <fullName evidence="3">Gliding motility-associated-like protein</fullName>
    </recommendedName>
</protein>
<keyword evidence="2" id="KW-1185">Reference proteome</keyword>
<organism evidence="1 2">
    <name type="scientific">Gaetbulibacter jejuensis</name>
    <dbReference type="NCBI Taxonomy" id="584607"/>
    <lineage>
        <taxon>Bacteria</taxon>
        <taxon>Pseudomonadati</taxon>
        <taxon>Bacteroidota</taxon>
        <taxon>Flavobacteriia</taxon>
        <taxon>Flavobacteriales</taxon>
        <taxon>Flavobacteriaceae</taxon>
        <taxon>Gaetbulibacter</taxon>
    </lineage>
</organism>
<gene>
    <name evidence="1" type="ORF">GCM10009431_07590</name>
</gene>
<evidence type="ECO:0008006" key="3">
    <source>
        <dbReference type="Google" id="ProtNLM"/>
    </source>
</evidence>
<dbReference type="RefSeq" id="WP_343795911.1">
    <property type="nucleotide sequence ID" value="NZ_BAAAGF010000001.1"/>
</dbReference>
<evidence type="ECO:0000313" key="1">
    <source>
        <dbReference type="EMBL" id="GAA0739039.1"/>
    </source>
</evidence>
<dbReference type="NCBIfam" id="TIGR04131">
    <property type="entry name" value="Bac_Flav_CTERM"/>
    <property type="match status" value="1"/>
</dbReference>
<name>A0ABN1JG65_9FLAO</name>
<dbReference type="InterPro" id="IPR026341">
    <property type="entry name" value="T9SS_type_B"/>
</dbReference>
<sequence>MPCSSIHKLKLKLTRSKSLQLSTKKRIDLRAKLFGITSQFSSKIPKPFFSFILLFFSTFSYAQLPDFNLNVTPIDETCSGNGALQMEVSNTASGADITYTLYILPDDSTPVAQTSTNSFNNLFAGNYKVVATQSLNGDENTQEQEATINNLTTELDFEISHTTATSCNQTATLIVNVTSGDAALYEITSGPITVAPQTSNEFSNLTPGTYVVRVYDECENALSKTYTLILGENDITIEQSVLPVVYSSCSEIEITNSINAPPENPIIYPLTITYTIYPPDGSPEIVIVEEMTSGPELQFNISQSIMTFGEETFTVNITITDACNNVFERDNEIDPNPKVMLFPTEAYCGKFLNLIVNNFLPPYQVEFIEAPEGFIPSVYNEEYPGPYNNNVVVFETEGNPVPYGTYTINLIDACGRSGTHTLLLEEIPLEPNLVVNNTGCSVDSGFINVSIPDREIVSATVTVAPVSYENTLPDDISENINNGALSLSNLGSGIYTILVIDDCGSEYIIETIVPEFVMQELSVIAKPNCLTETGSLRLASGHGSLTSVLISSAPSNYTPSLPDDVSENIADSGFFFMNNLPAGDYTFELVDECGFQYTENVYINAYISTPSAYTLNRNCGSFDVGINDSDDSVVSKTYWFQRYFPETETWGHPNTGSPYTEGDIPNSSTAIQILNEQTIYNIFLTGEFRLIKVFQPFNNQNPNDFCLDIFANFSVFSNLVISGVYNLGCDGGSGPSDAIVDVVGVGPFNFSIISPFEFDNGESNTFLNLNAGTYEIKVEDACGNIENTVINIENLLPVVNITQPDNLLFCTDTNSNSETFSLNDQNALILGNQNPNNFTVSYHLNQADANSGDNALPNNYTNTNNPQTIYTRVIHNTLDVCYATTSFQIQVGDIPVVDDDQTISICDGSTTTLTATSGYDAYEWSTGETSQSIAVSQGGNYSVTVKNMYGNNSCEAIQNFTVYTSSIATIENIETIDWTANSNSISVSVSGTGNYVFSLDGIIYQESNVFNNLPAGSYTVFVKDLNDCGIVTEDVSILNYPSFFTPNNDGYNDYWQIIESQTEPSLEVTIFDRFGKILTSFYGNHFGWDGTYNGNNMPTNDYWFLVKRADGTTHRGHFTLKR</sequence>
<dbReference type="EMBL" id="BAAAGF010000001">
    <property type="protein sequence ID" value="GAA0739039.1"/>
    <property type="molecule type" value="Genomic_DNA"/>
</dbReference>
<comment type="caution">
    <text evidence="1">The sequence shown here is derived from an EMBL/GenBank/DDBJ whole genome shotgun (WGS) entry which is preliminary data.</text>
</comment>
<reference evidence="1 2" key="1">
    <citation type="journal article" date="2019" name="Int. J. Syst. Evol. Microbiol.">
        <title>The Global Catalogue of Microorganisms (GCM) 10K type strain sequencing project: providing services to taxonomists for standard genome sequencing and annotation.</title>
        <authorList>
            <consortium name="The Broad Institute Genomics Platform"/>
            <consortium name="The Broad Institute Genome Sequencing Center for Infectious Disease"/>
            <person name="Wu L."/>
            <person name="Ma J."/>
        </authorList>
    </citation>
    <scope>NUCLEOTIDE SEQUENCE [LARGE SCALE GENOMIC DNA]</scope>
    <source>
        <strain evidence="1 2">JCM 15976</strain>
    </source>
</reference>
<evidence type="ECO:0000313" key="2">
    <source>
        <dbReference type="Proteomes" id="UP001500736"/>
    </source>
</evidence>
<accession>A0ABN1JG65</accession>
<dbReference type="Proteomes" id="UP001500736">
    <property type="component" value="Unassembled WGS sequence"/>
</dbReference>
<proteinExistence type="predicted"/>
<dbReference type="Pfam" id="PF13585">
    <property type="entry name" value="CHU_C"/>
    <property type="match status" value="1"/>
</dbReference>